<dbReference type="NCBIfam" id="TIGR01683">
    <property type="entry name" value="thiS"/>
    <property type="match status" value="1"/>
</dbReference>
<dbReference type="RefSeq" id="WP_005853074.1">
    <property type="nucleotide sequence ID" value="NZ_BSKR01000001.1"/>
</dbReference>
<sequence>MKLQLNGAPLDSDAPTLAALLEAEGFGGAKVATAVNGSFIPASLRASHPLSSGDSIEVLAPMQGG</sequence>
<dbReference type="SUPFAM" id="SSF54285">
    <property type="entry name" value="MoaD/ThiS"/>
    <property type="match status" value="1"/>
</dbReference>
<organism evidence="1 3">
    <name type="scientific">Sulfitobacter pontiacus</name>
    <dbReference type="NCBI Taxonomy" id="60137"/>
    <lineage>
        <taxon>Bacteria</taxon>
        <taxon>Pseudomonadati</taxon>
        <taxon>Pseudomonadota</taxon>
        <taxon>Alphaproteobacteria</taxon>
        <taxon>Rhodobacterales</taxon>
        <taxon>Roseobacteraceae</taxon>
        <taxon>Sulfitobacter</taxon>
    </lineage>
</organism>
<dbReference type="STRING" id="60137.SAMN04488041_102423"/>
<reference evidence="2" key="3">
    <citation type="journal article" date="2022" name="Microorganisms">
        <title>Beyond the ABCs#Discovery of Three New Plasmid Types in Rhodobacterales (RepQ, RepY, RepW).</title>
        <authorList>
            <person name="Freese H.M."/>
            <person name="Ringel V."/>
            <person name="Overmann J."/>
            <person name="Petersen J."/>
        </authorList>
    </citation>
    <scope>NUCLEOTIDE SEQUENCE</scope>
    <source>
        <strain evidence="2">DSM 110277</strain>
    </source>
</reference>
<evidence type="ECO:0000313" key="1">
    <source>
        <dbReference type="EMBL" id="SDW52213.1"/>
    </source>
</evidence>
<dbReference type="Proteomes" id="UP000183076">
    <property type="component" value="Unassembled WGS sequence"/>
</dbReference>
<reference evidence="4" key="4">
    <citation type="journal article" date="2022" name="Microorganisms">
        <title>Beyond the ABCs#Discovery of Three New Plasmid Types in Rhodobacterales (RepQ, RepY, RepW).</title>
        <authorList>
            <person name="Freese H.M."/>
            <person name="Ringel V."/>
            <person name="Overmann J."/>
            <person name="Petersen J."/>
        </authorList>
    </citation>
    <scope>NUCLEOTIDE SEQUENCE [LARGE SCALE GENOMIC DNA]</scope>
    <source>
        <strain evidence="4">DSM 110277</strain>
    </source>
</reference>
<dbReference type="InterPro" id="IPR010035">
    <property type="entry name" value="Thi_S"/>
</dbReference>
<dbReference type="InterPro" id="IPR012675">
    <property type="entry name" value="Beta-grasp_dom_sf"/>
</dbReference>
<dbReference type="AlphaFoldDB" id="A0A1H2U7H8"/>
<reference evidence="1" key="2">
    <citation type="submission" date="2016-10" db="EMBL/GenBank/DDBJ databases">
        <authorList>
            <person name="de Groot N.N."/>
        </authorList>
    </citation>
    <scope>NUCLEOTIDE SEQUENCE [LARGE SCALE GENOMIC DNA]</scope>
    <source>
        <strain evidence="1">DSM 10014</strain>
    </source>
</reference>
<dbReference type="Gene3D" id="3.10.20.30">
    <property type="match status" value="1"/>
</dbReference>
<keyword evidence="4" id="KW-1185">Reference proteome</keyword>
<dbReference type="GeneID" id="94021858"/>
<dbReference type="InterPro" id="IPR016155">
    <property type="entry name" value="Mopterin_synth/thiamin_S_b"/>
</dbReference>
<dbReference type="EMBL" id="CP084959">
    <property type="protein sequence ID" value="UOA23243.1"/>
    <property type="molecule type" value="Genomic_DNA"/>
</dbReference>
<dbReference type="EMBL" id="FNNB01000002">
    <property type="protein sequence ID" value="SDW52213.1"/>
    <property type="molecule type" value="Genomic_DNA"/>
</dbReference>
<name>A0A1H2U7H8_9RHOB</name>
<protein>
    <submittedName>
        <fullName evidence="1">Sulfur carrier protein</fullName>
    </submittedName>
</protein>
<dbReference type="CDD" id="cd00565">
    <property type="entry name" value="Ubl_ThiS"/>
    <property type="match status" value="1"/>
</dbReference>
<proteinExistence type="predicted"/>
<dbReference type="Pfam" id="PF02597">
    <property type="entry name" value="ThiS"/>
    <property type="match status" value="1"/>
</dbReference>
<evidence type="ECO:0000313" key="4">
    <source>
        <dbReference type="Proteomes" id="UP000830781"/>
    </source>
</evidence>
<gene>
    <name evidence="2" type="ORF">DSM110277_01658</name>
    <name evidence="1" type="ORF">SAMN04488041_102423</name>
</gene>
<evidence type="ECO:0000313" key="2">
    <source>
        <dbReference type="EMBL" id="UOA23243.1"/>
    </source>
</evidence>
<dbReference type="InterPro" id="IPR003749">
    <property type="entry name" value="ThiS/MoaD-like"/>
</dbReference>
<reference evidence="3" key="1">
    <citation type="submission" date="2016-10" db="EMBL/GenBank/DDBJ databases">
        <authorList>
            <person name="Varghese N."/>
            <person name="Submissions S."/>
        </authorList>
    </citation>
    <scope>NUCLEOTIDE SEQUENCE [LARGE SCALE GENOMIC DNA]</scope>
    <source>
        <strain evidence="3">DSM 10014</strain>
    </source>
</reference>
<evidence type="ECO:0000313" key="3">
    <source>
        <dbReference type="Proteomes" id="UP000183076"/>
    </source>
</evidence>
<dbReference type="Proteomes" id="UP000830781">
    <property type="component" value="Chromosome"/>
</dbReference>
<accession>A0A1H2U7H8</accession>